<dbReference type="InterPro" id="IPR005651">
    <property type="entry name" value="Trm112-like"/>
</dbReference>
<gene>
    <name evidence="8" type="primary">Trmt112</name>
    <name evidence="8" type="ORF">PIACAY_R14601</name>
</gene>
<dbReference type="GO" id="GO:0070476">
    <property type="term" value="P:rRNA (guanine-N7)-methylation"/>
    <property type="evidence" value="ECO:0007669"/>
    <property type="project" value="TreeGrafter"/>
</dbReference>
<dbReference type="GO" id="GO:0048471">
    <property type="term" value="C:perinuclear region of cytoplasm"/>
    <property type="evidence" value="ECO:0007669"/>
    <property type="project" value="UniProtKB-SubCell"/>
</dbReference>
<dbReference type="EMBL" id="WAAB01018069">
    <property type="protein sequence ID" value="NWH78627.1"/>
    <property type="molecule type" value="Genomic_DNA"/>
</dbReference>
<protein>
    <recommendedName>
        <fullName evidence="4">Multifunctional methyltransferase subunit TRM112-like protein</fullName>
    </recommendedName>
    <alternativeName>
        <fullName evidence="7">tRNA methyltransferase 112 homolog</fullName>
    </alternativeName>
</protein>
<evidence type="ECO:0000256" key="6">
    <source>
        <dbReference type="ARBA" id="ARBA00023242"/>
    </source>
</evidence>
<dbReference type="Proteomes" id="UP000653271">
    <property type="component" value="Unassembled WGS sequence"/>
</dbReference>
<keyword evidence="5" id="KW-0963">Cytoplasm</keyword>
<dbReference type="AlphaFoldDB" id="A0A850XAI7"/>
<dbReference type="GO" id="GO:0005654">
    <property type="term" value="C:nucleoplasm"/>
    <property type="evidence" value="ECO:0007669"/>
    <property type="project" value="UniProtKB-SubCell"/>
</dbReference>
<comment type="caution">
    <text evidence="8">The sequence shown here is derived from an EMBL/GenBank/DDBJ whole genome shotgun (WGS) entry which is preliminary data.</text>
</comment>
<evidence type="ECO:0000256" key="7">
    <source>
        <dbReference type="ARBA" id="ARBA00030516"/>
    </source>
</evidence>
<evidence type="ECO:0000256" key="5">
    <source>
        <dbReference type="ARBA" id="ARBA00022490"/>
    </source>
</evidence>
<reference evidence="8" key="1">
    <citation type="submission" date="2019-09" db="EMBL/GenBank/DDBJ databases">
        <title>Bird 10,000 Genomes (B10K) Project - Family phase.</title>
        <authorList>
            <person name="Zhang G."/>
        </authorList>
    </citation>
    <scope>NUCLEOTIDE SEQUENCE</scope>
    <source>
        <strain evidence="8">B10K-DU-008-47</strain>
        <tissue evidence="8">Mixed tissue sample</tissue>
    </source>
</reference>
<dbReference type="Pfam" id="PF03966">
    <property type="entry name" value="Trm112p"/>
    <property type="match status" value="1"/>
</dbReference>
<dbReference type="GO" id="GO:0030488">
    <property type="term" value="P:tRNA methylation"/>
    <property type="evidence" value="ECO:0007669"/>
    <property type="project" value="TreeGrafter"/>
</dbReference>
<comment type="subcellular location">
    <subcellularLocation>
        <location evidence="1">Cytoplasm</location>
        <location evidence="1">Perinuclear region</location>
    </subcellularLocation>
    <subcellularLocation>
        <location evidence="2">Nucleus</location>
        <location evidence="2">Nucleoplasm</location>
    </subcellularLocation>
</comment>
<evidence type="ECO:0000256" key="3">
    <source>
        <dbReference type="ARBA" id="ARBA00007980"/>
    </source>
</evidence>
<feature type="non-terminal residue" evidence="8">
    <location>
        <position position="124"/>
    </location>
</feature>
<dbReference type="InterPro" id="IPR039127">
    <property type="entry name" value="Trm112"/>
</dbReference>
<comment type="similarity">
    <text evidence="3">Belongs to the TRM112 family.</text>
</comment>
<evidence type="ECO:0000313" key="8">
    <source>
        <dbReference type="EMBL" id="NWH78627.1"/>
    </source>
</evidence>
<accession>A0A850XAI7</accession>
<evidence type="ECO:0000256" key="4">
    <source>
        <dbReference type="ARBA" id="ARBA00019989"/>
    </source>
</evidence>
<proteinExistence type="inferred from homology"/>
<dbReference type="GO" id="GO:0046982">
    <property type="term" value="F:protein heterodimerization activity"/>
    <property type="evidence" value="ECO:0007669"/>
    <property type="project" value="InterPro"/>
</dbReference>
<dbReference type="CDD" id="cd21089">
    <property type="entry name" value="Trm112-like"/>
    <property type="match status" value="1"/>
</dbReference>
<keyword evidence="9" id="KW-1185">Reference proteome</keyword>
<dbReference type="SUPFAM" id="SSF158997">
    <property type="entry name" value="Trm112p-like"/>
    <property type="match status" value="1"/>
</dbReference>
<dbReference type="PANTHER" id="PTHR12773">
    <property type="entry name" value="UPF0315 PROTEIN-RELATED"/>
    <property type="match status" value="1"/>
</dbReference>
<dbReference type="FunFam" id="2.20.25.10:FF:000015">
    <property type="entry name" value="Multifunctional methyltransferase subunit TRM112-like protein"/>
    <property type="match status" value="1"/>
</dbReference>
<keyword evidence="6" id="KW-0539">Nucleus</keyword>
<evidence type="ECO:0000256" key="1">
    <source>
        <dbReference type="ARBA" id="ARBA00004556"/>
    </source>
</evidence>
<name>A0A850XAI7_PIACA</name>
<dbReference type="Gene3D" id="2.20.25.10">
    <property type="match status" value="1"/>
</dbReference>
<evidence type="ECO:0000256" key="2">
    <source>
        <dbReference type="ARBA" id="ARBA00004642"/>
    </source>
</evidence>
<feature type="non-terminal residue" evidence="8">
    <location>
        <position position="1"/>
    </location>
</feature>
<dbReference type="PANTHER" id="PTHR12773:SF0">
    <property type="entry name" value="MULTIFUNCTIONAL METHYLTRANSFERASE SUBUNIT TRM112-LIKE PROTEIN"/>
    <property type="match status" value="1"/>
</dbReference>
<organism evidence="8 9">
    <name type="scientific">Piaya cayana</name>
    <name type="common">Common squirrel cuckoo</name>
    <dbReference type="NCBI Taxonomy" id="33601"/>
    <lineage>
        <taxon>Eukaryota</taxon>
        <taxon>Metazoa</taxon>
        <taxon>Chordata</taxon>
        <taxon>Craniata</taxon>
        <taxon>Vertebrata</taxon>
        <taxon>Euteleostomi</taxon>
        <taxon>Archelosauria</taxon>
        <taxon>Archosauria</taxon>
        <taxon>Dinosauria</taxon>
        <taxon>Saurischia</taxon>
        <taxon>Theropoda</taxon>
        <taxon>Coelurosauria</taxon>
        <taxon>Aves</taxon>
        <taxon>Neognathae</taxon>
        <taxon>Neoaves</taxon>
        <taxon>Otidimorphae</taxon>
        <taxon>Cuculiformes</taxon>
        <taxon>Coccyzidae</taxon>
        <taxon>Piaya</taxon>
    </lineage>
</organism>
<sequence>MKLLTHNLLSSHVRGLRPGGGYPLRLRAAEVGVRPVPFNAAFVARLVPRLRWAALWEAAESLGLPPELPPEPAPDYEGDEGFLRRLHHVLMEVEVLEGELECPESGRRFPISRGIPNMLLSEEE</sequence>
<evidence type="ECO:0000313" key="9">
    <source>
        <dbReference type="Proteomes" id="UP000653271"/>
    </source>
</evidence>